<evidence type="ECO:0000256" key="1">
    <source>
        <dbReference type="ARBA" id="ARBA00006798"/>
    </source>
</evidence>
<dbReference type="InterPro" id="IPR022414">
    <property type="entry name" value="ATP-guanido_PTrfase_cat"/>
</dbReference>
<keyword evidence="3 7" id="KW-0547">Nucleotide-binding</keyword>
<comment type="similarity">
    <text evidence="1 6 8">Belongs to the ATP:guanido phosphotransferase family.</text>
</comment>
<evidence type="ECO:0000256" key="6">
    <source>
        <dbReference type="PROSITE-ProRule" id="PRU00842"/>
    </source>
</evidence>
<dbReference type="GO" id="GO:0005615">
    <property type="term" value="C:extracellular space"/>
    <property type="evidence" value="ECO:0007669"/>
    <property type="project" value="TreeGrafter"/>
</dbReference>
<dbReference type="InterPro" id="IPR036802">
    <property type="entry name" value="ATP-guanido_PTrfase_N_sf"/>
</dbReference>
<dbReference type="PROSITE" id="PS51510">
    <property type="entry name" value="PHOSPHAGEN_KINASE_C"/>
    <property type="match status" value="1"/>
</dbReference>
<dbReference type="InterPro" id="IPR014746">
    <property type="entry name" value="Gln_synth/guanido_kin_cat_dom"/>
</dbReference>
<dbReference type="PANTHER" id="PTHR11547:SF38">
    <property type="entry name" value="ARGININE KINASE 1-RELATED"/>
    <property type="match status" value="1"/>
</dbReference>
<evidence type="ECO:0000256" key="7">
    <source>
        <dbReference type="PROSITE-ProRule" id="PRU00843"/>
    </source>
</evidence>
<evidence type="ECO:0000259" key="10">
    <source>
        <dbReference type="PROSITE" id="PS51510"/>
    </source>
</evidence>
<dbReference type="InterPro" id="IPR000749">
    <property type="entry name" value="ATP-guanido_PTrfase"/>
</dbReference>
<dbReference type="SUPFAM" id="SSF55931">
    <property type="entry name" value="Glutamine synthetase/guanido kinase"/>
    <property type="match status" value="1"/>
</dbReference>
<accession>Q4AED0</accession>
<feature type="binding site" evidence="7">
    <location>
        <begin position="308"/>
        <end position="313"/>
    </location>
    <ligand>
        <name>ATP</name>
        <dbReference type="ChEBI" id="CHEBI:30616"/>
    </ligand>
</feature>
<evidence type="ECO:0000256" key="5">
    <source>
        <dbReference type="ARBA" id="ARBA00022840"/>
    </source>
</evidence>
<evidence type="ECO:0000313" key="11">
    <source>
        <dbReference type="EMBL" id="BAE16970.1"/>
    </source>
</evidence>
<dbReference type="GO" id="GO:0005524">
    <property type="term" value="F:ATP binding"/>
    <property type="evidence" value="ECO:0007669"/>
    <property type="project" value="UniProtKB-UniRule"/>
</dbReference>
<dbReference type="FunFam" id="3.30.590.10:FF:000006">
    <property type="entry name" value="Arginine kinase 1"/>
    <property type="match status" value="1"/>
</dbReference>
<dbReference type="GO" id="GO:0004111">
    <property type="term" value="F:creatine kinase activity"/>
    <property type="evidence" value="ECO:0007669"/>
    <property type="project" value="InterPro"/>
</dbReference>
<dbReference type="FunFam" id="1.10.135.10:FF:000003">
    <property type="entry name" value="Three-domain arginine kinase"/>
    <property type="match status" value="1"/>
</dbReference>
<dbReference type="AlphaFoldDB" id="Q4AED0"/>
<organism evidence="11">
    <name type="scientific">Siphonosoma cumanense</name>
    <name type="common">Sipunculan worm</name>
    <name type="synonym">Lumbricus edulis</name>
    <dbReference type="NCBI Taxonomy" id="6444"/>
    <lineage>
        <taxon>Eukaryota</taxon>
        <taxon>Metazoa</taxon>
        <taxon>Spiralia</taxon>
        <taxon>Lophotrochozoa</taxon>
        <taxon>Annelida</taxon>
        <taxon>Sipuncula</taxon>
        <taxon>Sipunculidea</taxon>
        <taxon>Golfingiida</taxon>
        <taxon>Sipunculidae</taxon>
        <taxon>Siphonosoma</taxon>
    </lineage>
</organism>
<feature type="binding site" evidence="7">
    <location>
        <position position="229"/>
    </location>
    <ligand>
        <name>ATP</name>
        <dbReference type="ChEBI" id="CHEBI:30616"/>
    </ligand>
</feature>
<proteinExistence type="evidence at transcript level"/>
<dbReference type="InterPro" id="IPR022415">
    <property type="entry name" value="ATP-guanido_PTrfase_AS"/>
</dbReference>
<feature type="binding site" evidence="7">
    <location>
        <begin position="121"/>
        <end position="125"/>
    </location>
    <ligand>
        <name>ATP</name>
        <dbReference type="ChEBI" id="CHEBI:30616"/>
    </ligand>
</feature>
<dbReference type="GO" id="GO:0046314">
    <property type="term" value="P:phosphocreatine biosynthetic process"/>
    <property type="evidence" value="ECO:0007669"/>
    <property type="project" value="InterPro"/>
</dbReference>
<reference evidence="11" key="1">
    <citation type="journal article" date="2005" name="FEBS Lett.">
        <title>Hypotaurocyamine kinase evolved from a gene for arginine kinase.</title>
        <authorList>
            <person name="Uda K."/>
            <person name="Iwai A."/>
            <person name="Suzuki T."/>
        </authorList>
    </citation>
    <scope>NUCLEOTIDE SEQUENCE</scope>
</reference>
<dbReference type="Gene3D" id="3.30.590.10">
    <property type="entry name" value="Glutamine synthetase/guanido kinase, catalytic domain"/>
    <property type="match status" value="1"/>
</dbReference>
<gene>
    <name evidence="12" type="primary">HTK</name>
</gene>
<sequence>MAAIDYDGFMKKLHDAKDCHSLAKKFVTPEAAKKFKDKKTKLGGTLAHCIKPGAQFHHLHIGIYACDPEAYVTFAEVFDKVVADYHGVPSNQPISHPAPNFGDLNNLPFNDLDPEGKYVISTRVRVGRSVDGIPFPPLINLQQVKDCEQRLVSALKTFQGDLSGQYYSLEGMDEATKNKLIDDHFLFGDPPNKILVGAGVEPDWPKGRGIFHNNSKTFLAWINEEDHIRIISMQMGGNLAEVYKRLVTAIQHIEKTVKFAHDPRLGYLTFCPSNLGTTCRASVHVKIPKVSALKNFKGIVECLGLQLRGTAGEHTESVGGVWDVSNKRRLGYSEIDALTEMANGVKLLILLEKSLE</sequence>
<dbReference type="CDD" id="cd07932">
    <property type="entry name" value="arginine_kinase_like"/>
    <property type="match status" value="1"/>
</dbReference>
<evidence type="ECO:0000256" key="3">
    <source>
        <dbReference type="ARBA" id="ARBA00022741"/>
    </source>
</evidence>
<feature type="binding site" evidence="7">
    <location>
        <begin position="280"/>
        <end position="284"/>
    </location>
    <ligand>
        <name>ATP</name>
        <dbReference type="ChEBI" id="CHEBI:30616"/>
    </ligand>
</feature>
<protein>
    <submittedName>
        <fullName evidence="11">Hypotaurocyamine kinase</fullName>
    </submittedName>
</protein>
<dbReference type="PANTHER" id="PTHR11547">
    <property type="entry name" value="ARGININE OR CREATINE KINASE"/>
    <property type="match status" value="1"/>
</dbReference>
<evidence type="ECO:0000256" key="4">
    <source>
        <dbReference type="ARBA" id="ARBA00022777"/>
    </source>
</evidence>
<name>Q4AED0_SIPCU</name>
<evidence type="ECO:0000256" key="2">
    <source>
        <dbReference type="ARBA" id="ARBA00022679"/>
    </source>
</evidence>
<keyword evidence="2 7" id="KW-0808">Transferase</keyword>
<evidence type="ECO:0000259" key="9">
    <source>
        <dbReference type="PROSITE" id="PS51509"/>
    </source>
</evidence>
<feature type="binding site" evidence="7">
    <location>
        <position position="184"/>
    </location>
    <ligand>
        <name>ATP</name>
        <dbReference type="ChEBI" id="CHEBI:30616"/>
    </ligand>
</feature>
<dbReference type="EMBL" id="AB186407">
    <property type="protein sequence ID" value="BAE16970.1"/>
    <property type="molecule type" value="mRNA"/>
</dbReference>
<dbReference type="PROSITE" id="PS00112">
    <property type="entry name" value="PHOSPHAGEN_KINASE"/>
    <property type="match status" value="1"/>
</dbReference>
<keyword evidence="4 7" id="KW-0418">Kinase</keyword>
<dbReference type="Pfam" id="PF00217">
    <property type="entry name" value="ATP-gua_Ptrans"/>
    <property type="match status" value="1"/>
</dbReference>
<feature type="domain" description="Phosphagen kinase N-terminal" evidence="9">
    <location>
        <begin position="5"/>
        <end position="87"/>
    </location>
</feature>
<keyword evidence="5 7" id="KW-0067">ATP-binding</keyword>
<evidence type="ECO:0000256" key="8">
    <source>
        <dbReference type="RuleBase" id="RU000505"/>
    </source>
</evidence>
<evidence type="ECO:0000313" key="12">
    <source>
        <dbReference type="EMBL" id="BAE54374.1"/>
    </source>
</evidence>
<dbReference type="SUPFAM" id="SSF48034">
    <property type="entry name" value="Guanido kinase N-terminal domain"/>
    <property type="match status" value="1"/>
</dbReference>
<dbReference type="PROSITE" id="PS51509">
    <property type="entry name" value="PHOSPHAGEN_KINASE_N"/>
    <property type="match status" value="1"/>
</dbReference>
<dbReference type="InterPro" id="IPR022413">
    <property type="entry name" value="ATP-guanido_PTrfase_N"/>
</dbReference>
<dbReference type="Gene3D" id="1.10.135.10">
    <property type="entry name" value="ATP:guanido phosphotransferase, N-terminal domain"/>
    <property type="match status" value="1"/>
</dbReference>
<dbReference type="EMBL" id="AB200415">
    <property type="protein sequence ID" value="BAE54374.1"/>
    <property type="molecule type" value="Genomic_DNA"/>
</dbReference>
<feature type="domain" description="Phosphagen kinase C-terminal" evidence="10">
    <location>
        <begin position="118"/>
        <end position="355"/>
    </location>
</feature>
<dbReference type="Pfam" id="PF02807">
    <property type="entry name" value="ATP-gua_PtransN"/>
    <property type="match status" value="1"/>
</dbReference>
<dbReference type="GO" id="GO:0004054">
    <property type="term" value="F:arginine kinase activity"/>
    <property type="evidence" value="ECO:0007669"/>
    <property type="project" value="UniProtKB-ARBA"/>
</dbReference>